<dbReference type="EMBL" id="JAQSDF010000025">
    <property type="protein sequence ID" value="MDI1231251.1"/>
    <property type="molecule type" value="Genomic_DNA"/>
</dbReference>
<keyword evidence="2" id="KW-1185">Reference proteome</keyword>
<accession>A0AA43TKH2</accession>
<dbReference type="Proteomes" id="UP001160519">
    <property type="component" value="Unassembled WGS sequence"/>
</dbReference>
<proteinExistence type="predicted"/>
<reference evidence="1" key="1">
    <citation type="submission" date="2023-01" db="EMBL/GenBank/DDBJ databases">
        <title>Biogeochemical cycle of methane in antarctic sediments.</title>
        <authorList>
            <person name="Roldan D.M."/>
            <person name="Menes R.J."/>
        </authorList>
    </citation>
    <scope>NUCLEOTIDE SEQUENCE [LARGE SCALE GENOMIC DNA]</scope>
    <source>
        <strain evidence="1">K-2018 MAG008</strain>
    </source>
</reference>
<protein>
    <submittedName>
        <fullName evidence="1">Uncharacterized protein</fullName>
    </submittedName>
</protein>
<gene>
    <name evidence="1" type="ORF">PSU93_08895</name>
</gene>
<dbReference type="AlphaFoldDB" id="A0AA43TKH2"/>
<comment type="caution">
    <text evidence="1">The sequence shown here is derived from an EMBL/GenBank/DDBJ whole genome shotgun (WGS) entry which is preliminary data.</text>
</comment>
<evidence type="ECO:0000313" key="2">
    <source>
        <dbReference type="Proteomes" id="UP001160519"/>
    </source>
</evidence>
<sequence length="51" mass="5686">MINIPNDKLIATLNVFRISLTSSTPIALKKRSIFEADNIDKTNELQGIVDL</sequence>
<evidence type="ECO:0000313" key="1">
    <source>
        <dbReference type="EMBL" id="MDI1231251.1"/>
    </source>
</evidence>
<organism evidence="1 2">
    <name type="scientific">Candidatus Methylobacter titanis</name>
    <dbReference type="NCBI Taxonomy" id="3053457"/>
    <lineage>
        <taxon>Bacteria</taxon>
        <taxon>Pseudomonadati</taxon>
        <taxon>Pseudomonadota</taxon>
        <taxon>Gammaproteobacteria</taxon>
        <taxon>Methylococcales</taxon>
        <taxon>Methylococcaceae</taxon>
        <taxon>Methylobacter</taxon>
    </lineage>
</organism>
<name>A0AA43TKH2_9GAMM</name>